<feature type="compositionally biased region" description="Low complexity" evidence="2">
    <location>
        <begin position="193"/>
        <end position="204"/>
    </location>
</feature>
<evidence type="ECO:0000313" key="5">
    <source>
        <dbReference type="Proteomes" id="UP000575241"/>
    </source>
</evidence>
<dbReference type="InterPro" id="IPR040198">
    <property type="entry name" value="Fido_containing"/>
</dbReference>
<dbReference type="EMBL" id="JACHLN010000001">
    <property type="protein sequence ID" value="MBB4837255.1"/>
    <property type="molecule type" value="Genomic_DNA"/>
</dbReference>
<evidence type="ECO:0000256" key="2">
    <source>
        <dbReference type="SAM" id="MobiDB-lite"/>
    </source>
</evidence>
<evidence type="ECO:0000256" key="1">
    <source>
        <dbReference type="PIRSR" id="PIRSR640198-1"/>
    </source>
</evidence>
<evidence type="ECO:0000313" key="4">
    <source>
        <dbReference type="EMBL" id="MBB4837255.1"/>
    </source>
</evidence>
<protein>
    <recommendedName>
        <fullName evidence="3">Fido domain-containing protein</fullName>
    </recommendedName>
</protein>
<dbReference type="Pfam" id="PF02661">
    <property type="entry name" value="Fic"/>
    <property type="match status" value="1"/>
</dbReference>
<comment type="caution">
    <text evidence="4">The sequence shown here is derived from an EMBL/GenBank/DDBJ whole genome shotgun (WGS) entry which is preliminary data.</text>
</comment>
<feature type="active site" evidence="1">
    <location>
        <position position="121"/>
    </location>
</feature>
<gene>
    <name evidence="4" type="ORF">HNP52_000306</name>
</gene>
<dbReference type="PROSITE" id="PS51459">
    <property type="entry name" value="FIDO"/>
    <property type="match status" value="1"/>
</dbReference>
<dbReference type="InterPro" id="IPR036597">
    <property type="entry name" value="Fido-like_dom_sf"/>
</dbReference>
<dbReference type="SUPFAM" id="SSF140931">
    <property type="entry name" value="Fic-like"/>
    <property type="match status" value="1"/>
</dbReference>
<dbReference type="RefSeq" id="WP_184161505.1">
    <property type="nucleotide sequence ID" value="NZ_JACHLN010000001.1"/>
</dbReference>
<accession>A0A7W7JYL1</accession>
<name>A0A7W7JYL1_9SPHN</name>
<dbReference type="Proteomes" id="UP000575241">
    <property type="component" value="Unassembled WGS sequence"/>
</dbReference>
<evidence type="ECO:0000259" key="3">
    <source>
        <dbReference type="PROSITE" id="PS51459"/>
    </source>
</evidence>
<feature type="domain" description="Fido" evidence="3">
    <location>
        <begin position="45"/>
        <end position="186"/>
    </location>
</feature>
<keyword evidence="5" id="KW-1185">Reference proteome</keyword>
<organism evidence="4 5">
    <name type="scientific">Sphingomonas kyeonggiensis</name>
    <dbReference type="NCBI Taxonomy" id="1268553"/>
    <lineage>
        <taxon>Bacteria</taxon>
        <taxon>Pseudomonadati</taxon>
        <taxon>Pseudomonadota</taxon>
        <taxon>Alphaproteobacteria</taxon>
        <taxon>Sphingomonadales</taxon>
        <taxon>Sphingomonadaceae</taxon>
        <taxon>Sphingomonas</taxon>
    </lineage>
</organism>
<reference evidence="4 5" key="1">
    <citation type="submission" date="2020-08" db="EMBL/GenBank/DDBJ databases">
        <title>Functional genomics of gut bacteria from endangered species of beetles.</title>
        <authorList>
            <person name="Carlos-Shanley C."/>
        </authorList>
    </citation>
    <scope>NUCLEOTIDE SEQUENCE [LARGE SCALE GENOMIC DNA]</scope>
    <source>
        <strain evidence="4 5">S00224</strain>
    </source>
</reference>
<proteinExistence type="predicted"/>
<sequence length="224" mass="24594">MFVFELVGREDHPVYQKLAVENLDRQYSFLQSIVEASLGLGQPMLSIEIIKALNYHAISCLHFSPGEFRPCPVRVGPYEPPPHFQVPALMQMFTNQVNRAWESADAVELAAFVLWKLNHIHPFVNGNGRTARVAAYFVVCVKAGGWLPGEKLLPERIRERRTDYVAALQAADTTGDLKPLHALLSELLAQQMEEAEASAAAELHGPPPPPDGAAEPAKGSLPPA</sequence>
<feature type="region of interest" description="Disordered" evidence="2">
    <location>
        <begin position="193"/>
        <end position="224"/>
    </location>
</feature>
<dbReference type="Gene3D" id="1.10.3290.10">
    <property type="entry name" value="Fido-like domain"/>
    <property type="match status" value="1"/>
</dbReference>
<dbReference type="PANTHER" id="PTHR13504">
    <property type="entry name" value="FIDO DOMAIN-CONTAINING PROTEIN DDB_G0283145"/>
    <property type="match status" value="1"/>
</dbReference>
<dbReference type="PANTHER" id="PTHR13504:SF38">
    <property type="entry name" value="FIDO DOMAIN-CONTAINING PROTEIN"/>
    <property type="match status" value="1"/>
</dbReference>
<dbReference type="InterPro" id="IPR003812">
    <property type="entry name" value="Fido"/>
</dbReference>
<dbReference type="AlphaFoldDB" id="A0A7W7JYL1"/>